<keyword evidence="3" id="KW-1185">Reference proteome</keyword>
<name>A0A7R7W1R0_ASPKA</name>
<feature type="region of interest" description="Disordered" evidence="1">
    <location>
        <begin position="121"/>
        <end position="166"/>
    </location>
</feature>
<feature type="compositionally biased region" description="Low complexity" evidence="1">
    <location>
        <begin position="283"/>
        <end position="310"/>
    </location>
</feature>
<evidence type="ECO:0000313" key="2">
    <source>
        <dbReference type="EMBL" id="BCR94782.1"/>
    </source>
</evidence>
<proteinExistence type="predicted"/>
<dbReference type="Proteomes" id="UP000661280">
    <property type="component" value="Chromosome 1"/>
</dbReference>
<reference evidence="2" key="2">
    <citation type="submission" date="2021-02" db="EMBL/GenBank/DDBJ databases">
        <title>Aspergillus luchuensis mut. kawachii IFO 4304 genome sequence.</title>
        <authorList>
            <person name="Mori K."/>
            <person name="Kadooka C."/>
            <person name="Goto M."/>
            <person name="Futagami T."/>
        </authorList>
    </citation>
    <scope>NUCLEOTIDE SEQUENCE</scope>
    <source>
        <strain evidence="2">IFO 4308</strain>
    </source>
</reference>
<accession>A0A7R7W1R0</accession>
<dbReference type="AlphaFoldDB" id="A0A7R7W1R0"/>
<evidence type="ECO:0000313" key="3">
    <source>
        <dbReference type="Proteomes" id="UP000661280"/>
    </source>
</evidence>
<dbReference type="OrthoDB" id="4226302at2759"/>
<feature type="compositionally biased region" description="Basic and acidic residues" evidence="1">
    <location>
        <begin position="53"/>
        <end position="69"/>
    </location>
</feature>
<protein>
    <submittedName>
        <fullName evidence="2">Uncharacterized protein</fullName>
    </submittedName>
</protein>
<organism evidence="2 3">
    <name type="scientific">Aspergillus kawachii</name>
    <name type="common">White koji mold</name>
    <name type="synonym">Aspergillus awamori var. kawachi</name>
    <dbReference type="NCBI Taxonomy" id="1069201"/>
    <lineage>
        <taxon>Eukaryota</taxon>
        <taxon>Fungi</taxon>
        <taxon>Dikarya</taxon>
        <taxon>Ascomycota</taxon>
        <taxon>Pezizomycotina</taxon>
        <taxon>Eurotiomycetes</taxon>
        <taxon>Eurotiomycetidae</taxon>
        <taxon>Eurotiales</taxon>
        <taxon>Aspergillaceae</taxon>
        <taxon>Aspergillus</taxon>
        <taxon>Aspergillus subgen. Circumdati</taxon>
    </lineage>
</organism>
<feature type="compositionally biased region" description="Polar residues" evidence="1">
    <location>
        <begin position="153"/>
        <end position="166"/>
    </location>
</feature>
<dbReference type="RefSeq" id="XP_041538548.1">
    <property type="nucleotide sequence ID" value="XM_041684355.1"/>
</dbReference>
<reference evidence="2" key="1">
    <citation type="submission" date="2021-01" db="EMBL/GenBank/DDBJ databases">
        <authorList>
            <consortium name="Aspergillus luchuensis mut. kawachii IFO 4304 genome sequencing consortium"/>
            <person name="Kazuki M."/>
            <person name="Futagami T."/>
        </authorList>
    </citation>
    <scope>NUCLEOTIDE SEQUENCE</scope>
    <source>
        <strain evidence="2">IFO 4308</strain>
    </source>
</reference>
<sequence length="438" mass="51008">MIQMYQPTSCLMLHIILPMMERIWQWYVSLTLIPDPHPLAPTHTTKPIPFKPSHTERVEEKTIHKKEQPKPNPQKTLNLSLREQKQNASLQEALSCTSCTITRIPKDIYYDDRIKGIYDASRDPPFLTPGLTTTEEDKEIPPDEIPPAPQEGKGNNKQEPSPTYTHLLTPTQEQSYNTQLQIYLSHDPTNDHKFAKYLVDYHIHIHYLLRRSMLGLCRDVTDLYEMKDWMKRMMHPANHEDDVRVSVSPTGIYTPQPQLGPSQNLYSLRSQNYRKRHNRHHQSYQSPFYQPPQRQQHLPRSSLSSSVSSSTEDDRPSDWPGDSNRQMKYQVKLWDKGARMRRKRYKESQARWAVIQEERARQREMMMMMMRSRRNLPRNTNARMKGGSAGGGGGGVKVRLYCSTQVAGVGGDGLYYDGKRRFLREVEVEEMAFGEVIR</sequence>
<feature type="region of interest" description="Disordered" evidence="1">
    <location>
        <begin position="42"/>
        <end position="75"/>
    </location>
</feature>
<dbReference type="GeneID" id="64956107"/>
<dbReference type="EMBL" id="AP024425">
    <property type="protein sequence ID" value="BCR94782.1"/>
    <property type="molecule type" value="Genomic_DNA"/>
</dbReference>
<gene>
    <name evidence="2" type="ORF">AKAW2_11828S</name>
</gene>
<dbReference type="KEGG" id="aluc:AKAW2_11828S"/>
<evidence type="ECO:0000256" key="1">
    <source>
        <dbReference type="SAM" id="MobiDB-lite"/>
    </source>
</evidence>
<feature type="region of interest" description="Disordered" evidence="1">
    <location>
        <begin position="275"/>
        <end position="324"/>
    </location>
</feature>